<dbReference type="NCBIfam" id="TIGR03679">
    <property type="entry name" value="arCOG00187"/>
    <property type="match status" value="1"/>
</dbReference>
<reference evidence="3" key="1">
    <citation type="journal article" date="2020" name="mSystems">
        <title>Genome- and Community-Level Interaction Insights into Carbon Utilization and Element Cycling Functions of Hydrothermarchaeota in Hydrothermal Sediment.</title>
        <authorList>
            <person name="Zhou Z."/>
            <person name="Liu Y."/>
            <person name="Xu W."/>
            <person name="Pan J."/>
            <person name="Luo Z.H."/>
            <person name="Li M."/>
        </authorList>
    </citation>
    <scope>NUCLEOTIDE SEQUENCE [LARGE SCALE GENOMIC DNA]</scope>
    <source>
        <strain evidence="2">SpSt-629</strain>
        <strain evidence="3">SpSt-688</strain>
    </source>
</reference>
<sequence length="238" mass="26462">MRICALLSGGKDSNYALYRALQEGLDIGCIIVVKSAGNDSWLFHTVYPELAVLQAEAMGLRDRAYIVEVSGEKDKEFIEFKEALSKLKNTIDFDGLICGAIASQYQLSRFKKVSEALGLELYAPLWGIDQVEYMRKLVEEGFVFIISKISTMGLPRTFLGVSVDKSIVEKIIVLAQKYGFNPSFEGGEAETLVVTAPHYANDICIEGSRKSLSEFEHIIEIHRYWLGKKGSNCLSISG</sequence>
<protein>
    <submittedName>
        <fullName evidence="3">Diphthine--ammonia ligase</fullName>
        <ecNumber evidence="3">6.3.1.14</ecNumber>
    </submittedName>
</protein>
<evidence type="ECO:0000313" key="3">
    <source>
        <dbReference type="EMBL" id="HGT97995.1"/>
    </source>
</evidence>
<name>A0A7J3MWV1_9CREN</name>
<keyword evidence="3" id="KW-0436">Ligase</keyword>
<dbReference type="Gene3D" id="3.90.1490.10">
    <property type="entry name" value="putative n-type atp pyrophosphatase, domain 2"/>
    <property type="match status" value="1"/>
</dbReference>
<dbReference type="GO" id="GO:0017183">
    <property type="term" value="P:protein histidyl modification to diphthamide"/>
    <property type="evidence" value="ECO:0007669"/>
    <property type="project" value="TreeGrafter"/>
</dbReference>
<evidence type="ECO:0000313" key="2">
    <source>
        <dbReference type="EMBL" id="HFQ78791.1"/>
    </source>
</evidence>
<dbReference type="CDD" id="cd01994">
    <property type="entry name" value="AANH_PF0828-like"/>
    <property type="match status" value="1"/>
</dbReference>
<dbReference type="EMBL" id="DTAU01000068">
    <property type="protein sequence ID" value="HFQ78791.1"/>
    <property type="molecule type" value="Genomic_DNA"/>
</dbReference>
<gene>
    <name evidence="2" type="ORF">ENT99_03695</name>
    <name evidence="3" type="ORF">ENU64_01010</name>
</gene>
<dbReference type="PIRSF" id="PIRSF039123">
    <property type="entry name" value="Diphthamide_synthase"/>
    <property type="match status" value="1"/>
</dbReference>
<proteinExistence type="predicted"/>
<dbReference type="PANTHER" id="PTHR12196:SF2">
    <property type="entry name" value="DIPHTHINE--AMMONIA LIGASE"/>
    <property type="match status" value="1"/>
</dbReference>
<dbReference type="InterPro" id="IPR022427">
    <property type="entry name" value="MJ0570_ATP-bd"/>
</dbReference>
<evidence type="ECO:0000259" key="1">
    <source>
        <dbReference type="Pfam" id="PF01902"/>
    </source>
</evidence>
<dbReference type="SUPFAM" id="SSF52402">
    <property type="entry name" value="Adenine nucleotide alpha hydrolases-like"/>
    <property type="match status" value="1"/>
</dbReference>
<dbReference type="EMBL" id="DTDH01000025">
    <property type="protein sequence ID" value="HGT97995.1"/>
    <property type="molecule type" value="Genomic_DNA"/>
</dbReference>
<dbReference type="Gene3D" id="3.40.50.620">
    <property type="entry name" value="HUPs"/>
    <property type="match status" value="1"/>
</dbReference>
<accession>A0A7J3MWV1</accession>
<dbReference type="AlphaFoldDB" id="A0A7J3MWV1"/>
<dbReference type="InterPro" id="IPR002761">
    <property type="entry name" value="Diphthami_syn_dom"/>
</dbReference>
<dbReference type="PANTHER" id="PTHR12196">
    <property type="entry name" value="DOMAIN OF UNKNOWN FUNCTION 71 DUF71 -CONTAINING PROTEIN"/>
    <property type="match status" value="1"/>
</dbReference>
<comment type="caution">
    <text evidence="3">The sequence shown here is derived from an EMBL/GenBank/DDBJ whole genome shotgun (WGS) entry which is preliminary data.</text>
</comment>
<feature type="domain" description="Diphthamide synthase" evidence="1">
    <location>
        <begin position="1"/>
        <end position="224"/>
    </location>
</feature>
<dbReference type="GO" id="GO:0017178">
    <property type="term" value="F:diphthine-ammonia ligase activity"/>
    <property type="evidence" value="ECO:0007669"/>
    <property type="project" value="UniProtKB-EC"/>
</dbReference>
<dbReference type="NCBIfam" id="TIGR00290">
    <property type="entry name" value="MJ0570_dom"/>
    <property type="match status" value="1"/>
</dbReference>
<organism evidence="3">
    <name type="scientific">Ignisphaera aggregans</name>
    <dbReference type="NCBI Taxonomy" id="334771"/>
    <lineage>
        <taxon>Archaea</taxon>
        <taxon>Thermoproteota</taxon>
        <taxon>Thermoprotei</taxon>
        <taxon>Desulfurococcales</taxon>
        <taxon>Desulfurococcaceae</taxon>
        <taxon>Ignisphaera</taxon>
    </lineage>
</organism>
<dbReference type="InterPro" id="IPR030662">
    <property type="entry name" value="DPH6/MJ0570"/>
</dbReference>
<dbReference type="InterPro" id="IPR014729">
    <property type="entry name" value="Rossmann-like_a/b/a_fold"/>
</dbReference>
<dbReference type="Pfam" id="PF01902">
    <property type="entry name" value="Diphthami_syn_2"/>
    <property type="match status" value="1"/>
</dbReference>
<dbReference type="EC" id="6.3.1.14" evidence="3"/>